<dbReference type="STRING" id="645990.SAMN00120144_1199"/>
<evidence type="ECO:0000313" key="2">
    <source>
        <dbReference type="EMBL" id="SMB88261.1"/>
    </source>
</evidence>
<organism evidence="2 3">
    <name type="scientific">Hymenobacter roseosalivarius DSM 11622</name>
    <dbReference type="NCBI Taxonomy" id="645990"/>
    <lineage>
        <taxon>Bacteria</taxon>
        <taxon>Pseudomonadati</taxon>
        <taxon>Bacteroidota</taxon>
        <taxon>Cytophagia</taxon>
        <taxon>Cytophagales</taxon>
        <taxon>Hymenobacteraceae</taxon>
        <taxon>Hymenobacter</taxon>
    </lineage>
</organism>
<protein>
    <recommendedName>
        <fullName evidence="4">Outer membrane protein beta-barrel domain-containing protein</fullName>
    </recommendedName>
</protein>
<keyword evidence="1" id="KW-0472">Membrane</keyword>
<proteinExistence type="predicted"/>
<evidence type="ECO:0000256" key="1">
    <source>
        <dbReference type="SAM" id="Phobius"/>
    </source>
</evidence>
<gene>
    <name evidence="2" type="ORF">SAMN00120144_1199</name>
</gene>
<evidence type="ECO:0000313" key="3">
    <source>
        <dbReference type="Proteomes" id="UP000192266"/>
    </source>
</evidence>
<reference evidence="2 3" key="1">
    <citation type="submission" date="2017-04" db="EMBL/GenBank/DDBJ databases">
        <authorList>
            <person name="Afonso C.L."/>
            <person name="Miller P.J."/>
            <person name="Scott M.A."/>
            <person name="Spackman E."/>
            <person name="Goraichik I."/>
            <person name="Dimitrov K.M."/>
            <person name="Suarez D.L."/>
            <person name="Swayne D.E."/>
        </authorList>
    </citation>
    <scope>NUCLEOTIDE SEQUENCE [LARGE SCALE GENOMIC DNA]</scope>
    <source>
        <strain evidence="2 3">DSM 11622</strain>
    </source>
</reference>
<dbReference type="EMBL" id="FWWW01000049">
    <property type="protein sequence ID" value="SMB88261.1"/>
    <property type="molecule type" value="Genomic_DNA"/>
</dbReference>
<dbReference type="OrthoDB" id="1337415at2"/>
<dbReference type="RefSeq" id="WP_084444245.1">
    <property type="nucleotide sequence ID" value="NZ_FWWW01000049.1"/>
</dbReference>
<accession>A0A1W1V5E6</accession>
<dbReference type="Proteomes" id="UP000192266">
    <property type="component" value="Unassembled WGS sequence"/>
</dbReference>
<feature type="transmembrane region" description="Helical" evidence="1">
    <location>
        <begin position="59"/>
        <end position="76"/>
    </location>
</feature>
<sequence length="298" mass="32663">MRKSESEKTSNARGNAIFAPQSYSYTVQLASRLPHKRIVGSGTLNNNSRLVANRFLRRLALLAVLPGLGACTSLYFPPPPNVPLLTQKGEFSGGIHTNLDNNLAIQGAYAVGEHIGVLGTFTTLQTDKKRKAEEHRFAEIGGGYFTRLPDKRALEAYVGLGAGSTKRTDFKTENGIKTTTRTVEGNLNKYFLQVNYSSKEKKSFRLFGNEFPVSYGTALRLSYLELSNLRVDNIATTPEDNVFVEPITFTRVQVAGPVQLQLISGGMFGLRSQKYLKASNSVFNFGVVVNVGGQSGRK</sequence>
<keyword evidence="3" id="KW-1185">Reference proteome</keyword>
<keyword evidence="1" id="KW-0812">Transmembrane</keyword>
<name>A0A1W1V5E6_9BACT</name>
<keyword evidence="1" id="KW-1133">Transmembrane helix</keyword>
<dbReference type="AlphaFoldDB" id="A0A1W1V5E6"/>
<evidence type="ECO:0008006" key="4">
    <source>
        <dbReference type="Google" id="ProtNLM"/>
    </source>
</evidence>